<proteinExistence type="predicted"/>
<comment type="caution">
    <text evidence="2">The sequence shown here is derived from an EMBL/GenBank/DDBJ whole genome shotgun (WGS) entry which is preliminary data.</text>
</comment>
<dbReference type="EMBL" id="JAUESC010000381">
    <property type="protein sequence ID" value="KAK0590322.1"/>
    <property type="molecule type" value="Genomic_DNA"/>
</dbReference>
<feature type="region of interest" description="Disordered" evidence="1">
    <location>
        <begin position="201"/>
        <end position="240"/>
    </location>
</feature>
<sequence length="240" mass="26201">MGAGREGFIGEGSTSMFVPSDLLIQGPMSVEVECSEQEAVTSESSGPMPEAIVTIQQDEKEDFLMGNGTDKTAIKCKELMVDINVPSDQDSRDGDPSFGPQPIIQEIHPPLLDKVIESYGPFEKFVPPFFDSNSFSGPSLDPEKVGPINSSPSPGHIVDELGHLSNQIPNSLRAVGRKTRIRKVKSFHVDNLGIPRKDTEVRCGKRKGDSIVPFDSKKARKNEGFDKKDFDDKRGLEGAV</sequence>
<organism evidence="2 3">
    <name type="scientific">Acer saccharum</name>
    <name type="common">Sugar maple</name>
    <dbReference type="NCBI Taxonomy" id="4024"/>
    <lineage>
        <taxon>Eukaryota</taxon>
        <taxon>Viridiplantae</taxon>
        <taxon>Streptophyta</taxon>
        <taxon>Embryophyta</taxon>
        <taxon>Tracheophyta</taxon>
        <taxon>Spermatophyta</taxon>
        <taxon>Magnoliopsida</taxon>
        <taxon>eudicotyledons</taxon>
        <taxon>Gunneridae</taxon>
        <taxon>Pentapetalae</taxon>
        <taxon>rosids</taxon>
        <taxon>malvids</taxon>
        <taxon>Sapindales</taxon>
        <taxon>Sapindaceae</taxon>
        <taxon>Hippocastanoideae</taxon>
        <taxon>Acereae</taxon>
        <taxon>Acer</taxon>
    </lineage>
</organism>
<reference evidence="2" key="1">
    <citation type="journal article" date="2022" name="Plant J.">
        <title>Strategies of tolerance reflected in two North American maple genomes.</title>
        <authorList>
            <person name="McEvoy S.L."/>
            <person name="Sezen U.U."/>
            <person name="Trouern-Trend A."/>
            <person name="McMahon S.M."/>
            <person name="Schaberg P.G."/>
            <person name="Yang J."/>
            <person name="Wegrzyn J.L."/>
            <person name="Swenson N.G."/>
        </authorList>
    </citation>
    <scope>NUCLEOTIDE SEQUENCE</scope>
    <source>
        <strain evidence="2">NS2018</strain>
    </source>
</reference>
<gene>
    <name evidence="2" type="ORF">LWI29_025378</name>
</gene>
<accession>A0AA39VRT8</accession>
<name>A0AA39VRT8_ACESA</name>
<evidence type="ECO:0000313" key="3">
    <source>
        <dbReference type="Proteomes" id="UP001168877"/>
    </source>
</evidence>
<protein>
    <submittedName>
        <fullName evidence="2">Uncharacterized protein</fullName>
    </submittedName>
</protein>
<evidence type="ECO:0000313" key="2">
    <source>
        <dbReference type="EMBL" id="KAK0590322.1"/>
    </source>
</evidence>
<feature type="region of interest" description="Disordered" evidence="1">
    <location>
        <begin position="137"/>
        <end position="156"/>
    </location>
</feature>
<keyword evidence="3" id="KW-1185">Reference proteome</keyword>
<evidence type="ECO:0000256" key="1">
    <source>
        <dbReference type="SAM" id="MobiDB-lite"/>
    </source>
</evidence>
<dbReference type="Proteomes" id="UP001168877">
    <property type="component" value="Unassembled WGS sequence"/>
</dbReference>
<dbReference type="AlphaFoldDB" id="A0AA39VRT8"/>
<reference evidence="2" key="2">
    <citation type="submission" date="2023-06" db="EMBL/GenBank/DDBJ databases">
        <authorList>
            <person name="Swenson N.G."/>
            <person name="Wegrzyn J.L."/>
            <person name="Mcevoy S.L."/>
        </authorList>
    </citation>
    <scope>NUCLEOTIDE SEQUENCE</scope>
    <source>
        <strain evidence="2">NS2018</strain>
        <tissue evidence="2">Leaf</tissue>
    </source>
</reference>